<dbReference type="InterPro" id="IPR007219">
    <property type="entry name" value="XnlR_reg_dom"/>
</dbReference>
<evidence type="ECO:0000256" key="7">
    <source>
        <dbReference type="ARBA" id="ARBA00023242"/>
    </source>
</evidence>
<dbReference type="GO" id="GO:0000981">
    <property type="term" value="F:DNA-binding transcription factor activity, RNA polymerase II-specific"/>
    <property type="evidence" value="ECO:0007669"/>
    <property type="project" value="InterPro"/>
</dbReference>
<dbReference type="GO" id="GO:0005634">
    <property type="term" value="C:nucleus"/>
    <property type="evidence" value="ECO:0007669"/>
    <property type="project" value="UniProtKB-SubCell"/>
</dbReference>
<dbReference type="AlphaFoldDB" id="A0A3F2XXT3"/>
<accession>A0A3F2XXT3</accession>
<dbReference type="PROSITE" id="PS00463">
    <property type="entry name" value="ZN2_CY6_FUNGAL_1"/>
    <property type="match status" value="1"/>
</dbReference>
<keyword evidence="6" id="KW-0804">Transcription</keyword>
<dbReference type="Proteomes" id="UP000478008">
    <property type="component" value="Unassembled WGS sequence"/>
</dbReference>
<keyword evidence="8" id="KW-0812">Transmembrane</keyword>
<sequence>MKEPRRSHKVFVACDRCKKKKRKCDGKHPCGRCRSANTLCLYDENRLAQYQESNIDPAVLKTILDLKYQNERISSTLSETRRLLELKEREITRIRTLCKQQQQQIRLLNSLQKQQGKLFTNPQTLRNESNDTQMSARTIFATAITKMLYHGKNSDSEYVGSFAIVSISKSIRNLLGAREETCNTPLFLDVEGQYLGAAPKDVELSFLENFISVSHNRYFILEKGKLKDTFNLPVSERSHWQHFYLNMALGIGCRLVPVHRVSTYQAPEYYFRDAMKHLANSELDSLKEIQACALIAIFVGKCPKSYFYLSSWELAGIAMRKLIQYGYHRRRYVTEKNALRYEFIKRLFWSVYNYEKVLSLSLGRPSSINEEFIDIPLPVSIEISDHPDEEEIALLYKIQKMQQEGVKFDQPITQITSFIETSAIRQIESRTNLLFYSVNSFVPSADSFDLIMQSIENWHTKLPQRTEFERTMKGLESYDYLELLYHRAKLLVLLPKIMFCDSKERVSLLRLACISANGICNSYMGMYRDSVLVFSVFALHTAFLAGITMVYYVRLNGYPKFLELGSSMKSCSDLLEIFAKRGPECKVYRNIFDTLWGLVGSNSQNKKSLESTAEKRDSESTFSSGKYKGSGDTVISDWEFNEDFWKQVMLDINK</sequence>
<dbReference type="Pfam" id="PF00172">
    <property type="entry name" value="Zn_clus"/>
    <property type="match status" value="1"/>
</dbReference>
<evidence type="ECO:0000256" key="2">
    <source>
        <dbReference type="ARBA" id="ARBA00022723"/>
    </source>
</evidence>
<dbReference type="PROSITE" id="PS50048">
    <property type="entry name" value="ZN2_CY6_FUNGAL_2"/>
    <property type="match status" value="1"/>
</dbReference>
<evidence type="ECO:0000256" key="4">
    <source>
        <dbReference type="ARBA" id="ARBA00023015"/>
    </source>
</evidence>
<dbReference type="SUPFAM" id="SSF57701">
    <property type="entry name" value="Zn2/Cys6 DNA-binding domain"/>
    <property type="match status" value="1"/>
</dbReference>
<dbReference type="InterPro" id="IPR036864">
    <property type="entry name" value="Zn2-C6_fun-type_DNA-bd_sf"/>
</dbReference>
<dbReference type="GO" id="GO:0043565">
    <property type="term" value="F:sequence-specific DNA binding"/>
    <property type="evidence" value="ECO:0007669"/>
    <property type="project" value="TreeGrafter"/>
</dbReference>
<keyword evidence="8" id="KW-1133">Transmembrane helix</keyword>
<protein>
    <submittedName>
        <fullName evidence="11">DEBR0S8_00144g1_1</fullName>
    </submittedName>
</protein>
<evidence type="ECO:0000256" key="1">
    <source>
        <dbReference type="ARBA" id="ARBA00004123"/>
    </source>
</evidence>
<evidence type="ECO:0000313" key="13">
    <source>
        <dbReference type="Proteomes" id="UP000568158"/>
    </source>
</evidence>
<keyword evidence="7" id="KW-0539">Nucleus</keyword>
<comment type="subcellular location">
    <subcellularLocation>
        <location evidence="1">Nucleus</location>
    </subcellularLocation>
</comment>
<keyword evidence="8" id="KW-0472">Membrane</keyword>
<proteinExistence type="predicted"/>
<dbReference type="Pfam" id="PF04082">
    <property type="entry name" value="Fungal_trans"/>
    <property type="match status" value="1"/>
</dbReference>
<name>A0A3F2XXT3_DEKBR</name>
<dbReference type="EMBL" id="CABFWN010000008">
    <property type="protein sequence ID" value="VUG20370.1"/>
    <property type="molecule type" value="Genomic_DNA"/>
</dbReference>
<evidence type="ECO:0000256" key="3">
    <source>
        <dbReference type="ARBA" id="ARBA00022833"/>
    </source>
</evidence>
<reference evidence="10 13" key="2">
    <citation type="journal article" date="2020" name="Appl. Microbiol. Biotechnol.">
        <title>Targeted gene deletion in Brettanomyces bruxellensis with an expression-free CRISPR-Cas9 system.</title>
        <authorList>
            <person name="Varela C."/>
            <person name="Bartel C."/>
            <person name="Onetto C."/>
            <person name="Borneman A."/>
        </authorList>
    </citation>
    <scope>NUCLEOTIDE SEQUENCE [LARGE SCALE GENOMIC DNA]</scope>
    <source>
        <strain evidence="10 13">AWRI1613</strain>
    </source>
</reference>
<evidence type="ECO:0000313" key="12">
    <source>
        <dbReference type="Proteomes" id="UP000478008"/>
    </source>
</evidence>
<evidence type="ECO:0000259" key="9">
    <source>
        <dbReference type="PROSITE" id="PS50048"/>
    </source>
</evidence>
<feature type="domain" description="Zn(2)-C6 fungal-type" evidence="9">
    <location>
        <begin position="13"/>
        <end position="42"/>
    </location>
</feature>
<keyword evidence="5" id="KW-0238">DNA-binding</keyword>
<reference evidence="11 12" key="1">
    <citation type="submission" date="2019-07" db="EMBL/GenBank/DDBJ databases">
        <authorList>
            <person name="Friedrich A."/>
            <person name="Schacherer J."/>
        </authorList>
    </citation>
    <scope>NUCLEOTIDE SEQUENCE [LARGE SCALE GENOMIC DNA]</scope>
</reference>
<dbReference type="EMBL" id="JABCYN010000045">
    <property type="protein sequence ID" value="KAF6006993.1"/>
    <property type="molecule type" value="Genomic_DNA"/>
</dbReference>
<dbReference type="STRING" id="5007.A0A3F2XXT3"/>
<keyword evidence="2" id="KW-0479">Metal-binding</keyword>
<feature type="transmembrane region" description="Helical" evidence="8">
    <location>
        <begin position="532"/>
        <end position="553"/>
    </location>
</feature>
<evidence type="ECO:0000256" key="5">
    <source>
        <dbReference type="ARBA" id="ARBA00023125"/>
    </source>
</evidence>
<dbReference type="GO" id="GO:0008270">
    <property type="term" value="F:zinc ion binding"/>
    <property type="evidence" value="ECO:0007669"/>
    <property type="project" value="InterPro"/>
</dbReference>
<dbReference type="SMART" id="SM00066">
    <property type="entry name" value="GAL4"/>
    <property type="match status" value="1"/>
</dbReference>
<dbReference type="Proteomes" id="UP000568158">
    <property type="component" value="Unassembled WGS sequence"/>
</dbReference>
<evidence type="ECO:0000313" key="11">
    <source>
        <dbReference type="EMBL" id="VUG20370.1"/>
    </source>
</evidence>
<gene>
    <name evidence="11" type="ORF">DEBR0S8_00144G</name>
    <name evidence="10" type="ORF">HII12_004746</name>
</gene>
<dbReference type="CDD" id="cd12148">
    <property type="entry name" value="fungal_TF_MHR"/>
    <property type="match status" value="1"/>
</dbReference>
<keyword evidence="3" id="KW-0862">Zinc</keyword>
<keyword evidence="4" id="KW-0805">Transcription regulation</keyword>
<dbReference type="GO" id="GO:0006351">
    <property type="term" value="P:DNA-templated transcription"/>
    <property type="evidence" value="ECO:0007669"/>
    <property type="project" value="InterPro"/>
</dbReference>
<dbReference type="Gene3D" id="4.10.240.10">
    <property type="entry name" value="Zn(2)-C6 fungal-type DNA-binding domain"/>
    <property type="match status" value="1"/>
</dbReference>
<dbReference type="SMART" id="SM00906">
    <property type="entry name" value="Fungal_trans"/>
    <property type="match status" value="1"/>
</dbReference>
<keyword evidence="12" id="KW-1185">Reference proteome</keyword>
<dbReference type="GO" id="GO:0045944">
    <property type="term" value="P:positive regulation of transcription by RNA polymerase II"/>
    <property type="evidence" value="ECO:0007669"/>
    <property type="project" value="TreeGrafter"/>
</dbReference>
<dbReference type="PANTHER" id="PTHR47782">
    <property type="entry name" value="ZN(II)2CYS6 TRANSCRIPTION FACTOR (EUROFUNG)-RELATED"/>
    <property type="match status" value="1"/>
</dbReference>
<evidence type="ECO:0000256" key="6">
    <source>
        <dbReference type="ARBA" id="ARBA00023163"/>
    </source>
</evidence>
<dbReference type="PANTHER" id="PTHR47782:SF14">
    <property type="entry name" value="ZN(II)2CYS6 TRANSCRIPTION FACTOR (EUROFUNG)"/>
    <property type="match status" value="1"/>
</dbReference>
<evidence type="ECO:0000256" key="8">
    <source>
        <dbReference type="SAM" id="Phobius"/>
    </source>
</evidence>
<dbReference type="InterPro" id="IPR001138">
    <property type="entry name" value="Zn2Cys6_DnaBD"/>
</dbReference>
<evidence type="ECO:0000313" key="10">
    <source>
        <dbReference type="EMBL" id="KAF6006993.1"/>
    </source>
</evidence>
<dbReference type="InterPro" id="IPR052202">
    <property type="entry name" value="Yeast_MetPath_Reg"/>
</dbReference>
<organism evidence="11 12">
    <name type="scientific">Dekkera bruxellensis</name>
    <name type="common">Brettanomyces custersii</name>
    <dbReference type="NCBI Taxonomy" id="5007"/>
    <lineage>
        <taxon>Eukaryota</taxon>
        <taxon>Fungi</taxon>
        <taxon>Dikarya</taxon>
        <taxon>Ascomycota</taxon>
        <taxon>Saccharomycotina</taxon>
        <taxon>Pichiomycetes</taxon>
        <taxon>Pichiales</taxon>
        <taxon>Pichiaceae</taxon>
        <taxon>Brettanomyces</taxon>
    </lineage>
</organism>